<reference evidence="3 4" key="1">
    <citation type="submission" date="2022-11" db="EMBL/GenBank/DDBJ databases">
        <title>Host association and intracellularity evolved multiple times independently in the Rickettsiales.</title>
        <authorList>
            <person name="Castelli M."/>
            <person name="Nardi T."/>
            <person name="Gammuto L."/>
            <person name="Bellinzona G."/>
            <person name="Sabaneyeva E."/>
            <person name="Potekhin A."/>
            <person name="Serra V."/>
            <person name="Petroni G."/>
            <person name="Sassera D."/>
        </authorList>
    </citation>
    <scope>NUCLEOTIDE SEQUENCE [LARGE SCALE GENOMIC DNA]</scope>
    <source>
        <strain evidence="3 4">NDG2</strain>
    </source>
</reference>
<name>A0ABZ0UIS1_9RICK</name>
<feature type="domain" description="GapR-like DNA-binding" evidence="2">
    <location>
        <begin position="9"/>
        <end position="79"/>
    </location>
</feature>
<keyword evidence="4" id="KW-1185">Reference proteome</keyword>
<evidence type="ECO:0000259" key="2">
    <source>
        <dbReference type="Pfam" id="PF10073"/>
    </source>
</evidence>
<feature type="coiled-coil region" evidence="1">
    <location>
        <begin position="5"/>
        <end position="39"/>
    </location>
</feature>
<dbReference type="EMBL" id="CP110820">
    <property type="protein sequence ID" value="WPX95980.1"/>
    <property type="molecule type" value="Genomic_DNA"/>
</dbReference>
<dbReference type="Pfam" id="PF10073">
    <property type="entry name" value="GapR_DNA-bd"/>
    <property type="match status" value="1"/>
</dbReference>
<gene>
    <name evidence="3" type="ORF">Bandiella_00082</name>
</gene>
<keyword evidence="1" id="KW-0175">Coiled coil</keyword>
<evidence type="ECO:0000256" key="1">
    <source>
        <dbReference type="SAM" id="Coils"/>
    </source>
</evidence>
<dbReference type="RefSeq" id="WP_323732945.1">
    <property type="nucleotide sequence ID" value="NZ_CP110820.1"/>
</dbReference>
<organism evidence="3 4">
    <name type="scientific">Candidatus Bandiella euplotis</name>
    <dbReference type="NCBI Taxonomy" id="1664265"/>
    <lineage>
        <taxon>Bacteria</taxon>
        <taxon>Pseudomonadati</taxon>
        <taxon>Pseudomonadota</taxon>
        <taxon>Alphaproteobacteria</taxon>
        <taxon>Rickettsiales</taxon>
        <taxon>Candidatus Midichloriaceae</taxon>
        <taxon>Candidatus Bandiella</taxon>
    </lineage>
</organism>
<proteinExistence type="predicted"/>
<sequence length="81" mass="9407">MESIDNNTKELLKQYIEKIERLEEERNLISNDIKDLLLDAKAKGFVPNIIKQVIKARKMDADTLNEQEALFELYKNAVGLE</sequence>
<evidence type="ECO:0000313" key="3">
    <source>
        <dbReference type="EMBL" id="WPX95980.1"/>
    </source>
</evidence>
<dbReference type="Proteomes" id="UP001327219">
    <property type="component" value="Chromosome"/>
</dbReference>
<evidence type="ECO:0000313" key="4">
    <source>
        <dbReference type="Proteomes" id="UP001327219"/>
    </source>
</evidence>
<accession>A0ABZ0UIS1</accession>
<protein>
    <submittedName>
        <fullName evidence="3">DUF2312 domain-containing protein</fullName>
    </submittedName>
</protein>
<dbReference type="InterPro" id="IPR046367">
    <property type="entry name" value="GapR-like_DNA-bd"/>
</dbReference>